<keyword evidence="3" id="KW-1185">Reference proteome</keyword>
<feature type="region of interest" description="Disordered" evidence="1">
    <location>
        <begin position="210"/>
        <end position="233"/>
    </location>
</feature>
<sequence>MSDSPTTDQHQLVFPGDQELFFTHNYRAAPPVEYPTTSVKDAMGKNVPENEQVFREIQSGQKMIVQASNSYEAEKAYYTQSSMNSGGAEEKTTILQRKEDNSVREQSPQRMVTTYSHRKGRQPWFDPAKTIQQDHSGYLPFQPHSRPFPCSSTGGHYEATRVPECFAESVGVGASPRHLRYEEQQTVAHGEEEDDTVFFECCLQAAPDVYGQPGSSPSPQQRRNPFTGATPWPQDLISEMQAHFTPKRSVEPSPANSAQSQQCGAVAKPSRAGGDGAIQVPAVLLGAHHRPGVPGQTAPSSVRQLQQAPGERLTTCEGAARPAWRMGPEPRPMTERGSGGARRQLFTDVRHLQSPEGGNMRLFTYTPLLRSHSFSYAHPPRIRNRYSSASDDNRNSREPGDLDVRVECFSATPSGEWRVPEHEANHRSAVCRRIDLHIQNILESHRQMRPSTNTYGELDRWRSQEAEVLRLTEEASCLIDKLSEHHRVVYDVTNGSVLIRINCQTLLGVLDLWQLYQSGTLHGLVNELFGGDKLLDDLQVRDAMFRVRVCPRQYKQCLQELGSSVLLYLQPSTTARPLNIIKKASSCSSAENILTTAPCSPASGRFSQSAHVLSTSSPAATSSWNTKSPSTPPWNTKSPSTPPWNTKSPSTPPWNTKAPSTPPWNIKSPSTPPWNARSSTPTSREGKFLYGDLVPRKAFSELNLSDGETPASPTKKKSSFDSLSQKENSGWSPLHSPRLCTTASQGRRRKADTDCEESSFVNFLIKTSNTLLNSCV</sequence>
<feature type="region of interest" description="Disordered" evidence="1">
    <location>
        <begin position="322"/>
        <end position="341"/>
    </location>
</feature>
<proteinExistence type="predicted"/>
<feature type="compositionally biased region" description="Polar residues" evidence="1">
    <location>
        <begin position="213"/>
        <end position="224"/>
    </location>
</feature>
<evidence type="ECO:0000313" key="2">
    <source>
        <dbReference type="EMBL" id="PVD36255.1"/>
    </source>
</evidence>
<name>A0A2T7PS60_POMCA</name>
<evidence type="ECO:0000313" key="3">
    <source>
        <dbReference type="Proteomes" id="UP000245119"/>
    </source>
</evidence>
<feature type="compositionally biased region" description="Polar residues" evidence="1">
    <location>
        <begin position="254"/>
        <end position="263"/>
    </location>
</feature>
<evidence type="ECO:0000256" key="1">
    <source>
        <dbReference type="SAM" id="MobiDB-lite"/>
    </source>
</evidence>
<feature type="region of interest" description="Disordered" evidence="1">
    <location>
        <begin position="701"/>
        <end position="752"/>
    </location>
</feature>
<feature type="region of interest" description="Disordered" evidence="1">
    <location>
        <begin position="245"/>
        <end position="272"/>
    </location>
</feature>
<reference evidence="2 3" key="1">
    <citation type="submission" date="2018-04" db="EMBL/GenBank/DDBJ databases">
        <title>The genome of golden apple snail Pomacea canaliculata provides insight into stress tolerance and invasive adaptation.</title>
        <authorList>
            <person name="Liu C."/>
            <person name="Liu B."/>
            <person name="Ren Y."/>
            <person name="Zhang Y."/>
            <person name="Wang H."/>
            <person name="Li S."/>
            <person name="Jiang F."/>
            <person name="Yin L."/>
            <person name="Zhang G."/>
            <person name="Qian W."/>
            <person name="Fan W."/>
        </authorList>
    </citation>
    <scope>NUCLEOTIDE SEQUENCE [LARGE SCALE GENOMIC DNA]</scope>
    <source>
        <strain evidence="2">SZHN2017</strain>
        <tissue evidence="2">Muscle</tissue>
    </source>
</reference>
<dbReference type="AlphaFoldDB" id="A0A2T7PS60"/>
<gene>
    <name evidence="2" type="ORF">C0Q70_03233</name>
</gene>
<protein>
    <submittedName>
        <fullName evidence="2">Uncharacterized protein</fullName>
    </submittedName>
</protein>
<dbReference type="Proteomes" id="UP000245119">
    <property type="component" value="Linkage Group LG2"/>
</dbReference>
<comment type="caution">
    <text evidence="2">The sequence shown here is derived from an EMBL/GenBank/DDBJ whole genome shotgun (WGS) entry which is preliminary data.</text>
</comment>
<feature type="region of interest" description="Disordered" evidence="1">
    <location>
        <begin position="617"/>
        <end position="687"/>
    </location>
</feature>
<dbReference type="EMBL" id="PZQS01000002">
    <property type="protein sequence ID" value="PVD36255.1"/>
    <property type="molecule type" value="Genomic_DNA"/>
</dbReference>
<accession>A0A2T7PS60</accession>
<organism evidence="2 3">
    <name type="scientific">Pomacea canaliculata</name>
    <name type="common">Golden apple snail</name>
    <dbReference type="NCBI Taxonomy" id="400727"/>
    <lineage>
        <taxon>Eukaryota</taxon>
        <taxon>Metazoa</taxon>
        <taxon>Spiralia</taxon>
        <taxon>Lophotrochozoa</taxon>
        <taxon>Mollusca</taxon>
        <taxon>Gastropoda</taxon>
        <taxon>Caenogastropoda</taxon>
        <taxon>Architaenioglossa</taxon>
        <taxon>Ampullarioidea</taxon>
        <taxon>Ampullariidae</taxon>
        <taxon>Pomacea</taxon>
    </lineage>
</organism>
<feature type="compositionally biased region" description="Polar residues" evidence="1">
    <location>
        <begin position="720"/>
        <end position="731"/>
    </location>
</feature>
<feature type="compositionally biased region" description="Polar residues" evidence="1">
    <location>
        <begin position="617"/>
        <end position="659"/>
    </location>
</feature>